<dbReference type="GO" id="GO:0031780">
    <property type="term" value="F:corticotropin hormone receptor binding"/>
    <property type="evidence" value="ECO:0007669"/>
    <property type="project" value="TreeGrafter"/>
</dbReference>
<organism evidence="10 11">
    <name type="scientific">Zonotrichia albicollis</name>
    <name type="common">White-throated sparrow</name>
    <name type="synonym">Fringilla albicollis</name>
    <dbReference type="NCBI Taxonomy" id="44394"/>
    <lineage>
        <taxon>Eukaryota</taxon>
        <taxon>Metazoa</taxon>
        <taxon>Chordata</taxon>
        <taxon>Craniata</taxon>
        <taxon>Vertebrata</taxon>
        <taxon>Euteleostomi</taxon>
        <taxon>Archelosauria</taxon>
        <taxon>Archosauria</taxon>
        <taxon>Dinosauria</taxon>
        <taxon>Saurischia</taxon>
        <taxon>Theropoda</taxon>
        <taxon>Coelurosauria</taxon>
        <taxon>Aves</taxon>
        <taxon>Neognathae</taxon>
        <taxon>Neoaves</taxon>
        <taxon>Telluraves</taxon>
        <taxon>Australaves</taxon>
        <taxon>Passeriformes</taxon>
        <taxon>Passerellidae</taxon>
        <taxon>Zonotrichia</taxon>
    </lineage>
</organism>
<comment type="subcellular location">
    <subcellularLocation>
        <location evidence="1">Cell membrane</location>
        <topology evidence="1">Single-pass membrane protein</topology>
    </subcellularLocation>
    <subcellularLocation>
        <location evidence="2">Endoplasmic reticulum membrane</location>
        <topology evidence="2">Single-pass membrane protein</topology>
    </subcellularLocation>
</comment>
<evidence type="ECO:0008006" key="12">
    <source>
        <dbReference type="Google" id="ProtNLM"/>
    </source>
</evidence>
<dbReference type="GO" id="GO:0030545">
    <property type="term" value="F:signaling receptor regulator activity"/>
    <property type="evidence" value="ECO:0007669"/>
    <property type="project" value="TreeGrafter"/>
</dbReference>
<proteinExistence type="inferred from homology"/>
<evidence type="ECO:0000256" key="8">
    <source>
        <dbReference type="ARBA" id="ARBA00023136"/>
    </source>
</evidence>
<protein>
    <recommendedName>
        <fullName evidence="12">Melanocortin 2 receptor accessory protein</fullName>
    </recommendedName>
</protein>
<dbReference type="Ensembl" id="ENSZALT00000016021.1">
    <property type="protein sequence ID" value="ENSZALP00000011600.1"/>
    <property type="gene ID" value="ENSZALG00000009780.1"/>
</dbReference>
<evidence type="ECO:0000256" key="5">
    <source>
        <dbReference type="ARBA" id="ARBA00022692"/>
    </source>
</evidence>
<evidence type="ECO:0000256" key="2">
    <source>
        <dbReference type="ARBA" id="ARBA00004389"/>
    </source>
</evidence>
<keyword evidence="6" id="KW-0256">Endoplasmic reticulum</keyword>
<evidence type="ECO:0000313" key="11">
    <source>
        <dbReference type="Proteomes" id="UP000694413"/>
    </source>
</evidence>
<dbReference type="AlphaFoldDB" id="A0A8D2MR97"/>
<evidence type="ECO:0000256" key="6">
    <source>
        <dbReference type="ARBA" id="ARBA00022824"/>
    </source>
</evidence>
<evidence type="ECO:0000256" key="9">
    <source>
        <dbReference type="SAM" id="Phobius"/>
    </source>
</evidence>
<dbReference type="GO" id="GO:0070996">
    <property type="term" value="F:type 1 melanocortin receptor binding"/>
    <property type="evidence" value="ECO:0007669"/>
    <property type="project" value="TreeGrafter"/>
</dbReference>
<dbReference type="InterPro" id="IPR028111">
    <property type="entry name" value="MRAP"/>
</dbReference>
<evidence type="ECO:0000256" key="3">
    <source>
        <dbReference type="ARBA" id="ARBA00010063"/>
    </source>
</evidence>
<feature type="transmembrane region" description="Helical" evidence="9">
    <location>
        <begin position="38"/>
        <end position="58"/>
    </location>
</feature>
<reference evidence="10" key="1">
    <citation type="submission" date="2025-08" db="UniProtKB">
        <authorList>
            <consortium name="Ensembl"/>
        </authorList>
    </citation>
    <scope>IDENTIFICATION</scope>
</reference>
<dbReference type="Pfam" id="PF15183">
    <property type="entry name" value="MRAP"/>
    <property type="match status" value="1"/>
</dbReference>
<keyword evidence="8 9" id="KW-0472">Membrane</keyword>
<dbReference type="GO" id="GO:0005789">
    <property type="term" value="C:endoplasmic reticulum membrane"/>
    <property type="evidence" value="ECO:0007669"/>
    <property type="project" value="UniProtKB-SubCell"/>
</dbReference>
<dbReference type="GO" id="GO:0031783">
    <property type="term" value="F:type 5 melanocortin receptor binding"/>
    <property type="evidence" value="ECO:0007669"/>
    <property type="project" value="TreeGrafter"/>
</dbReference>
<dbReference type="GO" id="GO:0072659">
    <property type="term" value="P:protein localization to plasma membrane"/>
    <property type="evidence" value="ECO:0007669"/>
    <property type="project" value="TreeGrafter"/>
</dbReference>
<keyword evidence="7 9" id="KW-1133">Transmembrane helix</keyword>
<dbReference type="GO" id="GO:0031781">
    <property type="term" value="F:type 3 melanocortin receptor binding"/>
    <property type="evidence" value="ECO:0007669"/>
    <property type="project" value="TreeGrafter"/>
</dbReference>
<dbReference type="GO" id="GO:0106070">
    <property type="term" value="P:regulation of adenylate cyclase-activating G protein-coupled receptor signaling pathway"/>
    <property type="evidence" value="ECO:0007669"/>
    <property type="project" value="TreeGrafter"/>
</dbReference>
<evidence type="ECO:0000256" key="7">
    <source>
        <dbReference type="ARBA" id="ARBA00022989"/>
    </source>
</evidence>
<evidence type="ECO:0000256" key="1">
    <source>
        <dbReference type="ARBA" id="ARBA00004162"/>
    </source>
</evidence>
<keyword evidence="11" id="KW-1185">Reference proteome</keyword>
<comment type="similarity">
    <text evidence="3">Belongs to the MRAP family.</text>
</comment>
<sequence length="296" mass="31335">MANSTNSSEYFWSYEYYWDYIDPIPVDGSKLKVNKYSIVIAFWVGLAAFVMFLFLVLLCMSCSGSTPANHQCEPAPLPCHLSAVSPSPALGMTTTSVCQEPPVPFLVIIPMYSRSKHPLTSLLKAGELSPSSLLCSSISASPGTPGPLCSPRSPTSSLSTCQGTFLIPNLPSIPALWHWEPFPVPCPSIPCPQSLCSSPGAPSGPARALSSPWSCSSPGEHPQLCQPGSSPATALGPPLGLFQQLHIFLVLDPRAGAALQVGSHLSGGEGQNPPSSFDAELKPFWPCRTPLSCPRG</sequence>
<name>A0A8D2MR97_ZONAL</name>
<dbReference type="Proteomes" id="UP000694413">
    <property type="component" value="Unassembled WGS sequence"/>
</dbReference>
<dbReference type="PANTHER" id="PTHR28675">
    <property type="entry name" value="MELANOCORTIN-2 RECEPTOR ACCESSORY PROTEIN 2"/>
    <property type="match status" value="1"/>
</dbReference>
<evidence type="ECO:0000313" key="10">
    <source>
        <dbReference type="Ensembl" id="ENSZALP00000011600.1"/>
    </source>
</evidence>
<dbReference type="PANTHER" id="PTHR28675:SF2">
    <property type="entry name" value="MELANOCORTIN-2 RECEPTOR ACCESSORY PROTEIN"/>
    <property type="match status" value="1"/>
</dbReference>
<accession>A0A8D2MR97</accession>
<dbReference type="GO" id="GO:0005886">
    <property type="term" value="C:plasma membrane"/>
    <property type="evidence" value="ECO:0007669"/>
    <property type="project" value="UniProtKB-SubCell"/>
</dbReference>
<keyword evidence="4" id="KW-1003">Cell membrane</keyword>
<evidence type="ECO:0000256" key="4">
    <source>
        <dbReference type="ARBA" id="ARBA00022475"/>
    </source>
</evidence>
<keyword evidence="5 9" id="KW-0812">Transmembrane</keyword>
<dbReference type="GO" id="GO:0031782">
    <property type="term" value="F:type 4 melanocortin receptor binding"/>
    <property type="evidence" value="ECO:0007669"/>
    <property type="project" value="TreeGrafter"/>
</dbReference>
<reference evidence="10" key="2">
    <citation type="submission" date="2025-09" db="UniProtKB">
        <authorList>
            <consortium name="Ensembl"/>
        </authorList>
    </citation>
    <scope>IDENTIFICATION</scope>
</reference>